<sequence>MKPHVVLSLATILLMAITGCGSTVAGQVVSPLYDPFKVGGMPAVTGPSGIRDNAPPTTGTVLNTDDGPVDHLALLAVNDIAEYWSQNYSPALPGEFIPVKRLVSYDSTDSSSPRICGGRTYEMVNAFYCPPMHLMAWDRGVMVPVGQKFFGDMSIAALMAHEYGHAVQRMADMMDRRTPSVVVELQADCLAGDYLRWVADGSSPRFTLDTGDGLNHVLAGVITIRDPLLTDDLESLLAQQEHGTALDRVGAFQMGFISGTSACKALDEAEVQKRRGDLPIMLDTDDGGQVQTGEVALDEDVLGMLMDDLGTIYSPSQAPTLSFDPGECENPQPGSPVAYCADSNTIAVDLPALQKFSAPADERRDLMLLQGDNTGISALTSRYALAVQKQNGLAIDTPTSALRTACLTGVAQRAMIDPSADRKLKLTAGDIDEAVSGLLVNGIVASNVDGATVPAGFTRIVAYRSGLEGDADLCYQRFA</sequence>
<reference evidence="1" key="1">
    <citation type="journal article" date="2019" name="Emerg. Microbes Infect.">
        <title>Comprehensive subspecies identification of 175 nontuberculous mycobacteria species based on 7547 genomic profiles.</title>
        <authorList>
            <person name="Matsumoto Y."/>
            <person name="Kinjo T."/>
            <person name="Motooka D."/>
            <person name="Nabeya D."/>
            <person name="Jung N."/>
            <person name="Uechi K."/>
            <person name="Horii T."/>
            <person name="Iida T."/>
            <person name="Fujita J."/>
            <person name="Nakamura S."/>
        </authorList>
    </citation>
    <scope>NUCLEOTIDE SEQUENCE [LARGE SCALE GENOMIC DNA]</scope>
    <source>
        <strain evidence="1">JCM 13671</strain>
    </source>
</reference>
<dbReference type="Pfam" id="PF04228">
    <property type="entry name" value="Zn_peptidase"/>
    <property type="match status" value="1"/>
</dbReference>
<dbReference type="OrthoDB" id="5168289at2"/>
<gene>
    <name evidence="1" type="primary">lpqM</name>
    <name evidence="1" type="ORF">MCNF_36160</name>
</gene>
<keyword evidence="2" id="KW-1185">Reference proteome</keyword>
<dbReference type="Proteomes" id="UP000466931">
    <property type="component" value="Chromosome"/>
</dbReference>
<dbReference type="SUPFAM" id="SSF55486">
    <property type="entry name" value="Metalloproteases ('zincins'), catalytic domain"/>
    <property type="match status" value="1"/>
</dbReference>
<dbReference type="EMBL" id="AP022612">
    <property type="protein sequence ID" value="BBZ35011.1"/>
    <property type="molecule type" value="Genomic_DNA"/>
</dbReference>
<accession>A0A7I7Y1L6</accession>
<name>A0A7I7Y1L6_9MYCO</name>
<dbReference type="PROSITE" id="PS51257">
    <property type="entry name" value="PROKAR_LIPOPROTEIN"/>
    <property type="match status" value="1"/>
</dbReference>
<evidence type="ECO:0000313" key="1">
    <source>
        <dbReference type="EMBL" id="BBZ35011.1"/>
    </source>
</evidence>
<dbReference type="AlphaFoldDB" id="A0A7I7Y1L6"/>
<evidence type="ECO:0000313" key="2">
    <source>
        <dbReference type="Proteomes" id="UP000466931"/>
    </source>
</evidence>
<protein>
    <submittedName>
        <fullName evidence="1">Peptidase</fullName>
    </submittedName>
</protein>
<reference evidence="1" key="2">
    <citation type="submission" date="2020-02" db="EMBL/GenBank/DDBJ databases">
        <authorList>
            <person name="Matsumoto Y."/>
            <person name="Motooka D."/>
            <person name="Nakamura S."/>
        </authorList>
    </citation>
    <scope>NUCLEOTIDE SEQUENCE</scope>
    <source>
        <strain evidence="1">JCM 13671</strain>
    </source>
</reference>
<proteinExistence type="predicted"/>
<organism evidence="1 2">
    <name type="scientific">Mycolicibacterium confluentis</name>
    <dbReference type="NCBI Taxonomy" id="28047"/>
    <lineage>
        <taxon>Bacteria</taxon>
        <taxon>Bacillati</taxon>
        <taxon>Actinomycetota</taxon>
        <taxon>Actinomycetes</taxon>
        <taxon>Mycobacteriales</taxon>
        <taxon>Mycobacteriaceae</taxon>
        <taxon>Mycolicibacterium</taxon>
    </lineage>
</organism>
<dbReference type="InterPro" id="IPR007343">
    <property type="entry name" value="Uncharacterised_pept_Zn_put"/>
</dbReference>